<reference evidence="1" key="1">
    <citation type="submission" date="2022-02" db="EMBL/GenBank/DDBJ databases">
        <title>Plant Genome Project.</title>
        <authorList>
            <person name="Zhang R.-G."/>
        </authorList>
    </citation>
    <scope>NUCLEOTIDE SEQUENCE</scope>
    <source>
        <strain evidence="1">AT1</strain>
    </source>
</reference>
<keyword evidence="2" id="KW-1185">Reference proteome</keyword>
<organism evidence="1 2">
    <name type="scientific">Rhododendron molle</name>
    <name type="common">Chinese azalea</name>
    <name type="synonym">Azalea mollis</name>
    <dbReference type="NCBI Taxonomy" id="49168"/>
    <lineage>
        <taxon>Eukaryota</taxon>
        <taxon>Viridiplantae</taxon>
        <taxon>Streptophyta</taxon>
        <taxon>Embryophyta</taxon>
        <taxon>Tracheophyta</taxon>
        <taxon>Spermatophyta</taxon>
        <taxon>Magnoliopsida</taxon>
        <taxon>eudicotyledons</taxon>
        <taxon>Gunneridae</taxon>
        <taxon>Pentapetalae</taxon>
        <taxon>asterids</taxon>
        <taxon>Ericales</taxon>
        <taxon>Ericaceae</taxon>
        <taxon>Ericoideae</taxon>
        <taxon>Rhodoreae</taxon>
        <taxon>Rhododendron</taxon>
    </lineage>
</organism>
<sequence>MTIVCHTTHLVIFYSIASPSRRNLRPVVSVKHIYRKANQCPNAPAHDAPVSVGTFMFIIAFLVVLLMFSYNSMNE</sequence>
<dbReference type="Proteomes" id="UP001062846">
    <property type="component" value="Chromosome 1"/>
</dbReference>
<accession>A0ACC0QA21</accession>
<comment type="caution">
    <text evidence="1">The sequence shown here is derived from an EMBL/GenBank/DDBJ whole genome shotgun (WGS) entry which is preliminary data.</text>
</comment>
<proteinExistence type="predicted"/>
<protein>
    <submittedName>
        <fullName evidence="1">Uncharacterized protein</fullName>
    </submittedName>
</protein>
<name>A0ACC0QA21_RHOML</name>
<evidence type="ECO:0000313" key="2">
    <source>
        <dbReference type="Proteomes" id="UP001062846"/>
    </source>
</evidence>
<evidence type="ECO:0000313" key="1">
    <source>
        <dbReference type="EMBL" id="KAI8574865.1"/>
    </source>
</evidence>
<dbReference type="EMBL" id="CM046388">
    <property type="protein sequence ID" value="KAI8574865.1"/>
    <property type="molecule type" value="Genomic_DNA"/>
</dbReference>
<gene>
    <name evidence="1" type="ORF">RHMOL_Rhmol01G0386600</name>
</gene>